<comment type="similarity">
    <text evidence="3">Belongs to the HesB/IscA family.</text>
</comment>
<comment type="pathway">
    <text evidence="2">Cofactor biosynthesis; iron-sulfur cluster biosynthesis.</text>
</comment>
<gene>
    <name evidence="9" type="primary">IscA1</name>
    <name evidence="9" type="ORF">POWCR01_040018400</name>
</gene>
<keyword evidence="4" id="KW-0004">4Fe-4S</keyword>
<dbReference type="Gene3D" id="2.60.300.12">
    <property type="entry name" value="HesB-like domain"/>
    <property type="match status" value="1"/>
</dbReference>
<dbReference type="InterPro" id="IPR000361">
    <property type="entry name" value="ATAP_core_dom"/>
</dbReference>
<dbReference type="PANTHER" id="PTHR43011:SF1">
    <property type="entry name" value="IRON-SULFUR CLUSTER ASSEMBLY 2 HOMOLOG, MITOCHONDRIAL"/>
    <property type="match status" value="1"/>
</dbReference>
<evidence type="ECO:0000256" key="2">
    <source>
        <dbReference type="ARBA" id="ARBA00005151"/>
    </source>
</evidence>
<dbReference type="EMBL" id="LT594508">
    <property type="protein sequence ID" value="SBT75717.1"/>
    <property type="molecule type" value="Genomic_DNA"/>
</dbReference>
<keyword evidence="6" id="KW-0408">Iron</keyword>
<dbReference type="Pfam" id="PF01521">
    <property type="entry name" value="Fe-S_biosyn"/>
    <property type="match status" value="1"/>
</dbReference>
<evidence type="ECO:0000256" key="4">
    <source>
        <dbReference type="ARBA" id="ARBA00022485"/>
    </source>
</evidence>
<dbReference type="NCBIfam" id="TIGR00049">
    <property type="entry name" value="iron-sulfur cluster assembly accessory protein"/>
    <property type="match status" value="1"/>
</dbReference>
<dbReference type="InterPro" id="IPR016092">
    <property type="entry name" value="ATAP"/>
</dbReference>
<dbReference type="VEuPathDB" id="PlasmoDB:POWCR01_040018400"/>
<evidence type="ECO:0000256" key="3">
    <source>
        <dbReference type="ARBA" id="ARBA00006718"/>
    </source>
</evidence>
<evidence type="ECO:0000256" key="7">
    <source>
        <dbReference type="ARBA" id="ARBA00023128"/>
    </source>
</evidence>
<keyword evidence="7" id="KW-0496">Mitochondrion</keyword>
<feature type="domain" description="Core" evidence="8">
    <location>
        <begin position="61"/>
        <end position="164"/>
    </location>
</feature>
<evidence type="ECO:0000256" key="1">
    <source>
        <dbReference type="ARBA" id="ARBA00004173"/>
    </source>
</evidence>
<dbReference type="AlphaFoldDB" id="A0A1C3KP07"/>
<dbReference type="GO" id="GO:0016226">
    <property type="term" value="P:iron-sulfur cluster assembly"/>
    <property type="evidence" value="ECO:0007669"/>
    <property type="project" value="InterPro"/>
</dbReference>
<dbReference type="GO" id="GO:0051537">
    <property type="term" value="F:2 iron, 2 sulfur cluster binding"/>
    <property type="evidence" value="ECO:0007669"/>
    <property type="project" value="TreeGrafter"/>
</dbReference>
<protein>
    <submittedName>
        <fullName evidence="9">Iron-sulfur assembly protein, putative</fullName>
    </submittedName>
</protein>
<evidence type="ECO:0000313" key="10">
    <source>
        <dbReference type="Proteomes" id="UP000243200"/>
    </source>
</evidence>
<keyword evidence="4" id="KW-0411">Iron-sulfur</keyword>
<dbReference type="OrthoDB" id="1938621at2759"/>
<dbReference type="Proteomes" id="UP000243200">
    <property type="component" value="Chromosome 4"/>
</dbReference>
<reference evidence="9 10" key="1">
    <citation type="submission" date="2016-06" db="EMBL/GenBank/DDBJ databases">
        <authorList>
            <consortium name="Pathogen Informatics"/>
        </authorList>
    </citation>
    <scope>NUCLEOTIDE SEQUENCE [LARGE SCALE GENOMIC DNA]</scope>
    <source>
        <strain evidence="9">PowCR01</strain>
    </source>
</reference>
<keyword evidence="5" id="KW-0479">Metal-binding</keyword>
<sequence length="170" mass="19712">MLKFLNKKRMFKLNLLNIRSDFAKRHYFFSPEEGENRTRDFHNDNEVGGNKKKGNVTNPILHLSNEAINKMKEINVKYQNSKALKVCVEAGGCSGFQYFFSLINKKDIKEKDIIVYDKECVVIIDKQASEILRNCKIHYTNNLISKKFTIENIQNLSSKCSCGNSFDIIF</sequence>
<name>A0A1C3KP07_PLAOA</name>
<organism evidence="9 10">
    <name type="scientific">Plasmodium ovale</name>
    <name type="common">malaria parasite P. ovale</name>
    <dbReference type="NCBI Taxonomy" id="36330"/>
    <lineage>
        <taxon>Eukaryota</taxon>
        <taxon>Sar</taxon>
        <taxon>Alveolata</taxon>
        <taxon>Apicomplexa</taxon>
        <taxon>Aconoidasida</taxon>
        <taxon>Haemosporida</taxon>
        <taxon>Plasmodiidae</taxon>
        <taxon>Plasmodium</taxon>
        <taxon>Plasmodium (Plasmodium)</taxon>
    </lineage>
</organism>
<dbReference type="GO" id="GO:0051539">
    <property type="term" value="F:4 iron, 4 sulfur cluster binding"/>
    <property type="evidence" value="ECO:0007669"/>
    <property type="project" value="UniProtKB-KW"/>
</dbReference>
<dbReference type="GO" id="GO:0120510">
    <property type="term" value="C:mitochondrial [4Fe-4S] assembly complex"/>
    <property type="evidence" value="ECO:0007669"/>
    <property type="project" value="UniProtKB-ARBA"/>
</dbReference>
<dbReference type="SUPFAM" id="SSF89360">
    <property type="entry name" value="HesB-like domain"/>
    <property type="match status" value="1"/>
</dbReference>
<evidence type="ECO:0000313" key="9">
    <source>
        <dbReference type="EMBL" id="SBT75717.1"/>
    </source>
</evidence>
<comment type="subcellular location">
    <subcellularLocation>
        <location evidence="1">Mitochondrion</location>
    </subcellularLocation>
</comment>
<dbReference type="FunFam" id="2.60.300.12:FF:000006">
    <property type="entry name" value="Iron-sulfur cluster assembly 2 mitochondrial"/>
    <property type="match status" value="1"/>
</dbReference>
<dbReference type="InterPro" id="IPR035903">
    <property type="entry name" value="HesB-like_dom_sf"/>
</dbReference>
<proteinExistence type="inferred from homology"/>
<evidence type="ECO:0000256" key="6">
    <source>
        <dbReference type="ARBA" id="ARBA00023004"/>
    </source>
</evidence>
<accession>A0A1C3KP07</accession>
<evidence type="ECO:0000259" key="8">
    <source>
        <dbReference type="Pfam" id="PF01521"/>
    </source>
</evidence>
<evidence type="ECO:0000256" key="5">
    <source>
        <dbReference type="ARBA" id="ARBA00022723"/>
    </source>
</evidence>
<dbReference type="GO" id="GO:0005506">
    <property type="term" value="F:iron ion binding"/>
    <property type="evidence" value="ECO:0007669"/>
    <property type="project" value="TreeGrafter"/>
</dbReference>
<dbReference type="PANTHER" id="PTHR43011">
    <property type="entry name" value="IRON-SULFUR CLUSTER ASSEMBLY 2 HOMOLOG, MITOCHONDRIAL"/>
    <property type="match status" value="1"/>
</dbReference>
<dbReference type="VEuPathDB" id="PlasmoDB:PocGH01_04022800"/>